<feature type="domain" description="C2H2-type" evidence="2">
    <location>
        <begin position="791"/>
        <end position="812"/>
    </location>
</feature>
<dbReference type="AlphaFoldDB" id="A0A1Z5JT44"/>
<evidence type="ECO:0000313" key="3">
    <source>
        <dbReference type="EMBL" id="GAX17046.1"/>
    </source>
</evidence>
<feature type="compositionally biased region" description="Acidic residues" evidence="1">
    <location>
        <begin position="92"/>
        <end position="110"/>
    </location>
</feature>
<evidence type="ECO:0000313" key="4">
    <source>
        <dbReference type="Proteomes" id="UP000198406"/>
    </source>
</evidence>
<reference evidence="3 4" key="1">
    <citation type="journal article" date="2015" name="Plant Cell">
        <title>Oil accumulation by the oleaginous diatom Fistulifera solaris as revealed by the genome and transcriptome.</title>
        <authorList>
            <person name="Tanaka T."/>
            <person name="Maeda Y."/>
            <person name="Veluchamy A."/>
            <person name="Tanaka M."/>
            <person name="Abida H."/>
            <person name="Marechal E."/>
            <person name="Bowler C."/>
            <person name="Muto M."/>
            <person name="Sunaga Y."/>
            <person name="Tanaka M."/>
            <person name="Yoshino T."/>
            <person name="Taniguchi T."/>
            <person name="Fukuda Y."/>
            <person name="Nemoto M."/>
            <person name="Matsumoto M."/>
            <person name="Wong P.S."/>
            <person name="Aburatani S."/>
            <person name="Fujibuchi W."/>
        </authorList>
    </citation>
    <scope>NUCLEOTIDE SEQUENCE [LARGE SCALE GENOMIC DNA]</scope>
    <source>
        <strain evidence="3 4">JPCC DA0580</strain>
    </source>
</reference>
<proteinExistence type="predicted"/>
<feature type="domain" description="C2H2-type" evidence="2">
    <location>
        <begin position="816"/>
        <end position="837"/>
    </location>
</feature>
<dbReference type="Proteomes" id="UP000198406">
    <property type="component" value="Unassembled WGS sequence"/>
</dbReference>
<accession>A0A1Z5JT44</accession>
<sequence>MKETLNTSCLGGDIEVTLQEVDRKHNGIFDVPVIEEGPFVYQIVRKDGVLVRRNIIDFFSVPRNNESVSAASSMDDDSVADSDIDETIVELLSDDDDDDLEAEEDPEEQTESERSSISSASDHTQAMSIRCSEMVEVDHVIKVGENVFLRLADLSGWVAARFGDEVAAKKVAIEKGLWSWCVDNFPEGVTIRSHPTDSPEVLPSEKIHNQKKLNRTILPLQRIYCDTRVKHPTTGVIFYRLQSCSVGGSEESPLKRGGESFQHLLSTASLEREGTGESADEEGYTVLHSMRDIVKFTHQVASTVASPGWVFDRTRAPMAKIEGSSDERRCLIADNLVLLNQYAVYQALTDDLFIQTRTDITYNSQRADELRIKKGDMVVVKVIRHSPDFEQHGNGPFLYLADGSGWLYENRNHHQVMKVVPFVSGYWECMVRNNSEKVHLVRHPIDAQEGFFANKIAFYPESLIQCDRKVTNVDTGTSFYRVVGSEGWVPDHVSEKQSLEILSCTSSSAAEIGDSSVKGWTPDFVRGILATEPSYQETHFEADSCVMTFDRTDKRAGRLNVFLKTQTVGFIACPASSGPMDNFKGQKCKRNCSARDLLRIIQGCSIEKEQVDIYDFYEEEKKEIDVIDIVSSQFHEDTIVFQDSSGRENEEKLRHQLLLCDGDISNLKIKRRNLLRRLTFFDEERHIAVRNVLRFDAAECCIQAHDQAGQTVDRGNTVYIDDPYTERLLKYSGKNTATDILGFLKKTQSTIYRAEPTTADDIHDFHSLRSEISDSASTMLSVGSSRKQFACGECHRIFNGIYSRDIHCREIHGLYCASCDMIFDSRQQLENHLLREHLLREH</sequence>
<gene>
    <name evidence="3" type="ORF">FisN_5Hh431</name>
</gene>
<keyword evidence="4" id="KW-1185">Reference proteome</keyword>
<protein>
    <recommendedName>
        <fullName evidence="2">C2H2-type domain-containing protein</fullName>
    </recommendedName>
</protein>
<feature type="region of interest" description="Disordered" evidence="1">
    <location>
        <begin position="92"/>
        <end position="123"/>
    </location>
</feature>
<dbReference type="PROSITE" id="PS00028">
    <property type="entry name" value="ZINC_FINGER_C2H2_1"/>
    <property type="match status" value="2"/>
</dbReference>
<evidence type="ECO:0000259" key="2">
    <source>
        <dbReference type="PROSITE" id="PS00028"/>
    </source>
</evidence>
<dbReference type="OrthoDB" id="509720at2759"/>
<dbReference type="InterPro" id="IPR013087">
    <property type="entry name" value="Znf_C2H2_type"/>
</dbReference>
<comment type="caution">
    <text evidence="3">The sequence shown here is derived from an EMBL/GenBank/DDBJ whole genome shotgun (WGS) entry which is preliminary data.</text>
</comment>
<dbReference type="SMART" id="SM00355">
    <property type="entry name" value="ZnF_C2H2"/>
    <property type="match status" value="2"/>
</dbReference>
<organism evidence="3 4">
    <name type="scientific">Fistulifera solaris</name>
    <name type="common">Oleaginous diatom</name>
    <dbReference type="NCBI Taxonomy" id="1519565"/>
    <lineage>
        <taxon>Eukaryota</taxon>
        <taxon>Sar</taxon>
        <taxon>Stramenopiles</taxon>
        <taxon>Ochrophyta</taxon>
        <taxon>Bacillariophyta</taxon>
        <taxon>Bacillariophyceae</taxon>
        <taxon>Bacillariophycidae</taxon>
        <taxon>Naviculales</taxon>
        <taxon>Naviculaceae</taxon>
        <taxon>Fistulifera</taxon>
    </lineage>
</organism>
<evidence type="ECO:0000256" key="1">
    <source>
        <dbReference type="SAM" id="MobiDB-lite"/>
    </source>
</evidence>
<dbReference type="InParanoid" id="A0A1Z5JT44"/>
<name>A0A1Z5JT44_FISSO</name>
<dbReference type="EMBL" id="BDSP01000111">
    <property type="protein sequence ID" value="GAX17046.1"/>
    <property type="molecule type" value="Genomic_DNA"/>
</dbReference>